<reference evidence="1 2" key="1">
    <citation type="submission" date="2021-06" db="EMBL/GenBank/DDBJ databases">
        <authorList>
            <person name="Criscuolo A."/>
        </authorList>
    </citation>
    <scope>NUCLEOTIDE SEQUENCE [LARGE SCALE GENOMIC DNA]</scope>
    <source>
        <strain evidence="2">CIP 111802</strain>
    </source>
</reference>
<keyword evidence="2" id="KW-1185">Reference proteome</keyword>
<dbReference type="RefSeq" id="WP_218101633.1">
    <property type="nucleotide sequence ID" value="NZ_CAJVCE010000019.1"/>
</dbReference>
<protein>
    <submittedName>
        <fullName evidence="1">Uncharacterized protein</fullName>
    </submittedName>
</protein>
<evidence type="ECO:0000313" key="2">
    <source>
        <dbReference type="Proteomes" id="UP000730618"/>
    </source>
</evidence>
<sequence>MGREPIKVPYGYQPDETQKGERGSLWVYDSFEHFTAQELAQLLALADERAFAKIVFYPLHEETLRRMDKRLAVSPHYARAAKLESMLEETGTDLDWVIDGFEGKRKKYTPMDTAFRYLDEKYKAPHFVYVTGDMAHMLAGYDTFETWIKRLRLLIADGGRAPEHPRLQQCASRWERV</sequence>
<organism evidence="1 2">
    <name type="scientific">Paenibacillus allorhizosphaerae</name>
    <dbReference type="NCBI Taxonomy" id="2849866"/>
    <lineage>
        <taxon>Bacteria</taxon>
        <taxon>Bacillati</taxon>
        <taxon>Bacillota</taxon>
        <taxon>Bacilli</taxon>
        <taxon>Bacillales</taxon>
        <taxon>Paenibacillaceae</taxon>
        <taxon>Paenibacillus</taxon>
    </lineage>
</organism>
<accession>A0ABN7TW89</accession>
<dbReference type="Proteomes" id="UP000730618">
    <property type="component" value="Unassembled WGS sequence"/>
</dbReference>
<name>A0ABN7TW89_9BACL</name>
<proteinExistence type="predicted"/>
<comment type="caution">
    <text evidence="1">The sequence shown here is derived from an EMBL/GenBank/DDBJ whole genome shotgun (WGS) entry which is preliminary data.</text>
</comment>
<gene>
    <name evidence="1" type="ORF">PAECIP111802_05422</name>
</gene>
<dbReference type="EMBL" id="CAJVCE010000019">
    <property type="protein sequence ID" value="CAG7653190.1"/>
    <property type="molecule type" value="Genomic_DNA"/>
</dbReference>
<evidence type="ECO:0000313" key="1">
    <source>
        <dbReference type="EMBL" id="CAG7653190.1"/>
    </source>
</evidence>